<gene>
    <name evidence="1" type="ORF">BC349_07670</name>
</gene>
<protein>
    <recommendedName>
        <fullName evidence="3">Por secretion system C-terminal sorting domain-containing protein</fullName>
    </recommendedName>
</protein>
<accession>A0ABR7M7A7</accession>
<evidence type="ECO:0000313" key="2">
    <source>
        <dbReference type="Proteomes" id="UP000765802"/>
    </source>
</evidence>
<reference evidence="1 2" key="1">
    <citation type="submission" date="2016-07" db="EMBL/GenBank/DDBJ databases">
        <title>Genome analysis of Flavihumibacter stibioxidans YS-17.</title>
        <authorList>
            <person name="Shi K."/>
            <person name="Han Y."/>
            <person name="Wang G."/>
        </authorList>
    </citation>
    <scope>NUCLEOTIDE SEQUENCE [LARGE SCALE GENOMIC DNA]</scope>
    <source>
        <strain evidence="1 2">YS-17</strain>
    </source>
</reference>
<organism evidence="1 2">
    <name type="scientific">Flavihumibacter stibioxidans</name>
    <dbReference type="NCBI Taxonomy" id="1834163"/>
    <lineage>
        <taxon>Bacteria</taxon>
        <taxon>Pseudomonadati</taxon>
        <taxon>Bacteroidota</taxon>
        <taxon>Chitinophagia</taxon>
        <taxon>Chitinophagales</taxon>
        <taxon>Chitinophagaceae</taxon>
        <taxon>Flavihumibacter</taxon>
    </lineage>
</organism>
<dbReference type="Proteomes" id="UP000765802">
    <property type="component" value="Unassembled WGS sequence"/>
</dbReference>
<comment type="caution">
    <text evidence="1">The sequence shown here is derived from an EMBL/GenBank/DDBJ whole genome shotgun (WGS) entry which is preliminary data.</text>
</comment>
<keyword evidence="2" id="KW-1185">Reference proteome</keyword>
<sequence length="370" mass="40163">MSKAYPQTRLSAVFGVKTLFLLLGLSAVQLLAAQSQLSFKKATLVSGEDGKVGAEYLFPAVVTNREGVSLTDCIVRIDAISQGVVLKNIDASTPGNEKAFQPVVEHNNTIGASSVSFSFSFVPAGTGAAGKQLIRFQQLAASLGGLKGFGDAQEFAECNIGKSSQVVFESQNENLVVAKSGQAFRVENKWGVETKESLLRQFENITFVSREVESIQLKFGVNSKMNIWAGTSMFNIVFSQHLPDMTTAFSPVTDNSVLDGLHLVNSNAGEGSKMDKNSKAAEGLRQVAIEVESVYVQDSLKITIPASWVAQEVTIDFYRSNGEIIRKITEHEAARRLSAEMFDLPAGGYLVRMSCRNEYAVQHAIRTESL</sequence>
<dbReference type="RefSeq" id="WP_187256248.1">
    <property type="nucleotide sequence ID" value="NZ_JBHULF010000014.1"/>
</dbReference>
<evidence type="ECO:0000313" key="1">
    <source>
        <dbReference type="EMBL" id="MBC6490906.1"/>
    </source>
</evidence>
<proteinExistence type="predicted"/>
<name>A0ABR7M7A7_9BACT</name>
<dbReference type="EMBL" id="MBUA01000012">
    <property type="protein sequence ID" value="MBC6490906.1"/>
    <property type="molecule type" value="Genomic_DNA"/>
</dbReference>
<evidence type="ECO:0008006" key="3">
    <source>
        <dbReference type="Google" id="ProtNLM"/>
    </source>
</evidence>